<reference evidence="2 3" key="1">
    <citation type="submission" date="2022-10" db="EMBL/GenBank/DDBJ databases">
        <title>The complete genomes of actinobacterial strains from the NBC collection.</title>
        <authorList>
            <person name="Joergensen T.S."/>
            <person name="Alvarez Arevalo M."/>
            <person name="Sterndorff E.B."/>
            <person name="Faurdal D."/>
            <person name="Vuksanovic O."/>
            <person name="Mourched A.-S."/>
            <person name="Charusanti P."/>
            <person name="Shaw S."/>
            <person name="Blin K."/>
            <person name="Weber T."/>
        </authorList>
    </citation>
    <scope>NUCLEOTIDE SEQUENCE [LARGE SCALE GENOMIC DNA]</scope>
    <source>
        <strain evidence="2 3">NBC_00396</strain>
    </source>
</reference>
<sequence length="45" mass="4742">MKRVPAPAIRVYVLDYGAVIASGTPRAVLSDPAVRTAYLGSELVP</sequence>
<dbReference type="InterPro" id="IPR032823">
    <property type="entry name" value="BCA_ABC_TP_C"/>
</dbReference>
<feature type="domain" description="Branched-chain amino acid ATP-binding cassette transporter C-terminal" evidence="1">
    <location>
        <begin position="19"/>
        <end position="42"/>
    </location>
</feature>
<gene>
    <name evidence="2" type="ORF">OG375_14000</name>
</gene>
<proteinExistence type="predicted"/>
<evidence type="ECO:0000313" key="2">
    <source>
        <dbReference type="EMBL" id="WUI85377.1"/>
    </source>
</evidence>
<dbReference type="Pfam" id="PF12399">
    <property type="entry name" value="BCA_ABC_TP_C"/>
    <property type="match status" value="1"/>
</dbReference>
<dbReference type="EMBL" id="CP107941">
    <property type="protein sequence ID" value="WUI85377.1"/>
    <property type="molecule type" value="Genomic_DNA"/>
</dbReference>
<dbReference type="RefSeq" id="WP_328375597.1">
    <property type="nucleotide sequence ID" value="NZ_CP107941.1"/>
</dbReference>
<evidence type="ECO:0000313" key="3">
    <source>
        <dbReference type="Proteomes" id="UP001346877"/>
    </source>
</evidence>
<name>A0ABZ1PP80_9ACTN</name>
<keyword evidence="3" id="KW-1185">Reference proteome</keyword>
<evidence type="ECO:0000259" key="1">
    <source>
        <dbReference type="Pfam" id="PF12399"/>
    </source>
</evidence>
<organism evidence="2 3">
    <name type="scientific">Micromonospora zamorensis</name>
    <dbReference type="NCBI Taxonomy" id="709883"/>
    <lineage>
        <taxon>Bacteria</taxon>
        <taxon>Bacillati</taxon>
        <taxon>Actinomycetota</taxon>
        <taxon>Actinomycetes</taxon>
        <taxon>Micromonosporales</taxon>
        <taxon>Micromonosporaceae</taxon>
        <taxon>Micromonospora</taxon>
    </lineage>
</organism>
<accession>A0ABZ1PP80</accession>
<protein>
    <recommendedName>
        <fullName evidence="1">Branched-chain amino acid ATP-binding cassette transporter C-terminal domain-containing protein</fullName>
    </recommendedName>
</protein>
<dbReference type="Proteomes" id="UP001346877">
    <property type="component" value="Chromosome"/>
</dbReference>